<comment type="caution">
    <text evidence="14">The sequence shown here is derived from an EMBL/GenBank/DDBJ whole genome shotgun (WGS) entry which is preliminary data.</text>
</comment>
<feature type="compositionally biased region" description="Low complexity" evidence="7">
    <location>
        <begin position="1200"/>
        <end position="1209"/>
    </location>
</feature>
<dbReference type="Gene3D" id="3.30.830.10">
    <property type="entry name" value="Metalloenzyme, LuxS/M16 peptidase-like"/>
    <property type="match status" value="4"/>
</dbReference>
<dbReference type="InterPro" id="IPR013083">
    <property type="entry name" value="Znf_RING/FYVE/PHD"/>
</dbReference>
<keyword evidence="15" id="KW-1185">Reference proteome</keyword>
<name>A0A167VEB5_9EURO</name>
<dbReference type="InterPro" id="IPR054734">
    <property type="entry name" value="PqqF-like_C_4"/>
</dbReference>
<feature type="transmembrane region" description="Helical" evidence="8">
    <location>
        <begin position="1978"/>
        <end position="1999"/>
    </location>
</feature>
<sequence>MSDYDDLDPFGEASSSAAEYAGISPSSPPLPAASSPQAPAPAQSSLQLNDDRYPGNAEFLDGLSFGSWEEGCKYIADIAEREDFAILQRRSRRRNISVPGGYKVRDIECYMARRSESKGTNKRQSVAARCDCPWKGSLVYHSGIWEFTLKNHTHNHFKQKGAEIPANRRRHRNDNEAIKRRISLDYKVAMTPRDVQNIRDAEASKRREHLTATQCFFRELRRDSSCVMRYKLDDDNRPVYILFTFTSCIEVWKQNPEVLMVDNTYKTNKFEFPLLEITGATGLNTTFSVAWCLMKNEKTEDYRWVLSNIDSIMTANDINLPNVVISDFEKALLRAKNEVWPDVPSQLCVWHVNKNVQYNIAKKWDGSIDGTTLALRIAARGARRREEVEETQGRDQSEAASASGAASAGADRQALSAASTTRRWKNDADGCVDAWESVIHASTEVEFDDTWSQMKTEFRSQTAILEYLDAMYVVRRTLFADYAIKRIQNFGIQSTSRTESAHASLKAHLSNSRASFDVLLRAIKATLQQQKDAYFRRLDAERGKDLMDCRADPIWRDLLRNVSHHAFKIMLGNWRMAQEELKRPGSHDLTCTETYMRQHGLPCWHWIHGQYTILQHRPRIPLRMIHMHWQLWKTELPDEEVSLLRIQDPAIRPLRGSRKRRNRTRSHDEMRRDRGANRPIALATINERAEDELMEVLVPGTPINNAERPQNASHVIDLTDDAPAPATELTDTLSFLAQSPTLGHVHTHIKAAIDRLTASASIINERLVEAQGRDAKSRKRRREEGGHDGEEGEDAAGGEERENKPLRMLGEKTAELNEKLEERMRMVIDEQVKVSRLVDVLGELGAGKELILPGYSSTIEAEGREMGACEKWKWRVEREEEIWKGKSMLERYGNNNDYKQLKRAVHEAVHANREEIPPLPPVSTWFDDVPGASGAANTSSSRQKRITRRSAAAAAEESDDEIQISREKQSLKCPITLLPFKQPDAILSMIRSSDETTRDGFLCVRCPVCQCMLTENDVVDDMVLKRKVKRWVEGGERGEGRMFDDDDEEEEEEEEEEEQSEQDEGEREGQEFQTFIFFIMAKGIKGKEIEILASTPDLTLPNLDTRHYRIIKLSNSLEVCLIHDPGTDKAAAAMDVGVGNYSDPEEIPGLAHCLEHALFMGTEKYPKENEYRQFLAAHAGHSNAWTNQCNTNYHFEVAASASESSIPEENVQEEQYQHNQDRKDDLSSRSPSPNATSLLSSPISESHSMTDSDCSCNLYSPPSAEIEKSPLYHALGRFSQFFISPLFLSTSLQRELHAVDSENQKNFQNDSWRLRQLSKSLSHPQHPYHKFICGNLSTLRDGPAEKGLDIRKEFMAFYEREYSASKMKLVVLGREGLDVLQEWVVKLFSAIPNKPIPYHSLSTSPPPGNIQSYPPSHLGKLITATSVMARRELHLRFVYQDEDHLSASQPGRYLMHLIGHEGPGSILSVLKSSGWANSLFAGPHPEGPENAFFMVYIHLTDLGLNHYEEVLEVVFGYLAMLRKEGVKRWIWDEIKHLADLEFRWKAKAQHIMCFTSCLANQMQKPLVRKEVVSGYDLLHEYDEAQIERAIGLLKPDRCNVTLVSNEYVRKNQGKGSEVKKEKWYGTEYILEDIPGKLMDKMERMYYGSDEKGYDGLYLPNPNPFIPFNPSVDRKARSRGVQQGQPTLLINNQHLRLWFKKDDTFFVPKANINILITSPLLDPSSVSLTNAVLADFYCNLVTDSLTEFSYGASLAGYTYSLQPLKSYGGGGICVSVSGYSDKVPILLEKVLTTIRELNIDEKQFERVKEEVVRSWRNVGFMEPYRQIHGVMEYLVLERGWTGKDKVVKLEKEISLGDFHAFKEGFLRQQTHLEWLIHGNISSTNATFLSQTLSLPFLYPINPFHTFFIPSHHRPILFPCGSSTYHHLLPDPSNPNNCVSYCLQLPAETTTNPKLRAQAALLALMLEEPAFDQLRTREQLGYIVFSGIKYIAGAAILYVMIQSRKACTYLEKRIEEFLQKFGEEVLGDEGRKMTEEEFERYKSSLETQLRKRWENMQAETGWYWDRIADGGYGFGRREEEVDALEDITREDMRQYFEENVLRDAKRRKFVVCLDRHDVDDDCEAHNMEGEEIKDIQGFKARAWLMPVPTPMSAIDSEMREKFTSDNAALPEDVRKRAASEEGEGQRKRQRLLAGREQS</sequence>
<evidence type="ECO:0000256" key="4">
    <source>
        <dbReference type="ARBA" id="ARBA00022801"/>
    </source>
</evidence>
<feature type="compositionally biased region" description="Basic residues" evidence="7">
    <location>
        <begin position="655"/>
        <end position="664"/>
    </location>
</feature>
<dbReference type="InterPro" id="IPR050626">
    <property type="entry name" value="Peptidase_M16"/>
</dbReference>
<dbReference type="Pfam" id="PF05193">
    <property type="entry name" value="Peptidase_M16_C"/>
    <property type="match status" value="1"/>
</dbReference>
<evidence type="ECO:0000256" key="5">
    <source>
        <dbReference type="ARBA" id="ARBA00022833"/>
    </source>
</evidence>
<dbReference type="GO" id="GO:0004222">
    <property type="term" value="F:metalloendopeptidase activity"/>
    <property type="evidence" value="ECO:0007669"/>
    <property type="project" value="TreeGrafter"/>
</dbReference>
<keyword evidence="2" id="KW-0645">Protease</keyword>
<keyword evidence="6" id="KW-0482">Metalloprotease</keyword>
<dbReference type="InterPro" id="IPR011765">
    <property type="entry name" value="Pept_M16_N"/>
</dbReference>
<feature type="domain" description="Coenzyme PQQ synthesis protein F-like C-terminal lobe" evidence="13">
    <location>
        <begin position="1959"/>
        <end position="2062"/>
    </location>
</feature>
<evidence type="ECO:0000256" key="7">
    <source>
        <dbReference type="SAM" id="MobiDB-lite"/>
    </source>
</evidence>
<evidence type="ECO:0000256" key="8">
    <source>
        <dbReference type="SAM" id="Phobius"/>
    </source>
</evidence>
<dbReference type="GO" id="GO:0005829">
    <property type="term" value="C:cytosol"/>
    <property type="evidence" value="ECO:0007669"/>
    <property type="project" value="TreeGrafter"/>
</dbReference>
<evidence type="ECO:0000259" key="10">
    <source>
        <dbReference type="Pfam" id="PF05193"/>
    </source>
</evidence>
<dbReference type="GO" id="GO:0051603">
    <property type="term" value="P:proteolysis involved in protein catabolic process"/>
    <property type="evidence" value="ECO:0007669"/>
    <property type="project" value="TreeGrafter"/>
</dbReference>
<feature type="domain" description="Peptidase M16 C-terminal" evidence="10">
    <location>
        <begin position="1351"/>
        <end position="1536"/>
    </location>
</feature>
<evidence type="ECO:0000313" key="14">
    <source>
        <dbReference type="EMBL" id="KZZ87406.1"/>
    </source>
</evidence>
<keyword evidence="8" id="KW-0812">Transmembrane</keyword>
<keyword evidence="3" id="KW-0479">Metal-binding</keyword>
<feature type="region of interest" description="Disordered" evidence="7">
    <location>
        <begin position="1037"/>
        <end position="1069"/>
    </location>
</feature>
<dbReference type="GO" id="GO:0046872">
    <property type="term" value="F:metal ion binding"/>
    <property type="evidence" value="ECO:0007669"/>
    <property type="project" value="UniProtKB-KW"/>
</dbReference>
<dbReference type="InterPro" id="IPR007863">
    <property type="entry name" value="Peptidase_M16_C"/>
</dbReference>
<dbReference type="Proteomes" id="UP000242877">
    <property type="component" value="Unassembled WGS sequence"/>
</dbReference>
<dbReference type="Pfam" id="PF10551">
    <property type="entry name" value="MULE"/>
    <property type="match status" value="1"/>
</dbReference>
<keyword evidence="4" id="KW-0378">Hydrolase</keyword>
<dbReference type="PANTHER" id="PTHR43690:SF18">
    <property type="entry name" value="INSULIN-DEGRADING ENZYME-RELATED"/>
    <property type="match status" value="1"/>
</dbReference>
<evidence type="ECO:0000259" key="9">
    <source>
        <dbReference type="Pfam" id="PF00675"/>
    </source>
</evidence>
<evidence type="ECO:0000259" key="13">
    <source>
        <dbReference type="Pfam" id="PF22456"/>
    </source>
</evidence>
<feature type="domain" description="Peptidase M16 middle/third" evidence="12">
    <location>
        <begin position="1542"/>
        <end position="1845"/>
    </location>
</feature>
<dbReference type="FunFam" id="3.30.830.10:FF:000005">
    <property type="entry name" value="nardilysin isoform X1"/>
    <property type="match status" value="1"/>
</dbReference>
<dbReference type="GO" id="GO:0005739">
    <property type="term" value="C:mitochondrion"/>
    <property type="evidence" value="ECO:0007669"/>
    <property type="project" value="TreeGrafter"/>
</dbReference>
<dbReference type="VEuPathDB" id="FungiDB:AAP_05639"/>
<feature type="compositionally biased region" description="Basic and acidic residues" evidence="7">
    <location>
        <begin position="384"/>
        <end position="397"/>
    </location>
</feature>
<dbReference type="Gene3D" id="3.30.40.10">
    <property type="entry name" value="Zinc/RING finger domain, C3HC4 (zinc finger)"/>
    <property type="match status" value="1"/>
</dbReference>
<organism evidence="14 15">
    <name type="scientific">Ascosphaera apis ARSEF 7405</name>
    <dbReference type="NCBI Taxonomy" id="392613"/>
    <lineage>
        <taxon>Eukaryota</taxon>
        <taxon>Fungi</taxon>
        <taxon>Dikarya</taxon>
        <taxon>Ascomycota</taxon>
        <taxon>Pezizomycotina</taxon>
        <taxon>Eurotiomycetes</taxon>
        <taxon>Eurotiomycetidae</taxon>
        <taxon>Onygenales</taxon>
        <taxon>Ascosphaeraceae</taxon>
        <taxon>Ascosphaera</taxon>
    </lineage>
</organism>
<proteinExistence type="inferred from homology"/>
<dbReference type="OrthoDB" id="4367135at2759"/>
<evidence type="ECO:0000256" key="1">
    <source>
        <dbReference type="ARBA" id="ARBA00007261"/>
    </source>
</evidence>
<protein>
    <submittedName>
        <fullName evidence="14">Metalloenzyme, LuxS/M16 peptidase-like, metal-binding protein</fullName>
    </submittedName>
</protein>
<accession>A0A167VEB5</accession>
<feature type="region of interest" description="Disordered" evidence="7">
    <location>
        <begin position="1"/>
        <end position="51"/>
    </location>
</feature>
<feature type="compositionally biased region" description="Low complexity" evidence="7">
    <location>
        <begin position="32"/>
        <end position="48"/>
    </location>
</feature>
<feature type="compositionally biased region" description="Basic and acidic residues" evidence="7">
    <location>
        <begin position="2169"/>
        <end position="2184"/>
    </location>
</feature>
<dbReference type="InterPro" id="IPR032632">
    <property type="entry name" value="Peptidase_M16_M"/>
</dbReference>
<feature type="region of interest" description="Disordered" evidence="7">
    <location>
        <begin position="654"/>
        <end position="676"/>
    </location>
</feature>
<feature type="region of interest" description="Disordered" evidence="7">
    <location>
        <begin position="770"/>
        <end position="804"/>
    </location>
</feature>
<evidence type="ECO:0000259" key="11">
    <source>
        <dbReference type="Pfam" id="PF10551"/>
    </source>
</evidence>
<dbReference type="Pfam" id="PF16187">
    <property type="entry name" value="Peptidase_M16_M"/>
    <property type="match status" value="1"/>
</dbReference>
<evidence type="ECO:0000313" key="15">
    <source>
        <dbReference type="Proteomes" id="UP000242877"/>
    </source>
</evidence>
<feature type="compositionally biased region" description="Acidic residues" evidence="7">
    <location>
        <begin position="1044"/>
        <end position="1066"/>
    </location>
</feature>
<keyword evidence="8" id="KW-1133">Transmembrane helix</keyword>
<dbReference type="Pfam" id="PF22456">
    <property type="entry name" value="PqqF-like_C_4"/>
    <property type="match status" value="1"/>
</dbReference>
<dbReference type="InterPro" id="IPR018289">
    <property type="entry name" value="MULE_transposase_dom"/>
</dbReference>
<dbReference type="Pfam" id="PF00675">
    <property type="entry name" value="Peptidase_M16"/>
    <property type="match status" value="1"/>
</dbReference>
<keyword evidence="5" id="KW-0862">Zinc</keyword>
<feature type="compositionally biased region" description="Low complexity" evidence="7">
    <location>
        <begin position="1237"/>
        <end position="1247"/>
    </location>
</feature>
<reference evidence="14 15" key="1">
    <citation type="journal article" date="2016" name="Genome Biol. Evol.">
        <title>Divergent and convergent evolution of fungal pathogenicity.</title>
        <authorList>
            <person name="Shang Y."/>
            <person name="Xiao G."/>
            <person name="Zheng P."/>
            <person name="Cen K."/>
            <person name="Zhan S."/>
            <person name="Wang C."/>
        </authorList>
    </citation>
    <scope>NUCLEOTIDE SEQUENCE [LARGE SCALE GENOMIC DNA]</scope>
    <source>
        <strain evidence="14 15">ARSEF 7405</strain>
    </source>
</reference>
<dbReference type="SUPFAM" id="SSF63411">
    <property type="entry name" value="LuxS/MPP-like metallohydrolase"/>
    <property type="match status" value="4"/>
</dbReference>
<feature type="compositionally biased region" description="Basic and acidic residues" evidence="7">
    <location>
        <begin position="665"/>
        <end position="676"/>
    </location>
</feature>
<feature type="compositionally biased region" description="Low complexity" evidence="7">
    <location>
        <begin position="398"/>
        <end position="412"/>
    </location>
</feature>
<feature type="region of interest" description="Disordered" evidence="7">
    <location>
        <begin position="384"/>
        <end position="412"/>
    </location>
</feature>
<evidence type="ECO:0000259" key="12">
    <source>
        <dbReference type="Pfam" id="PF16187"/>
    </source>
</evidence>
<comment type="similarity">
    <text evidence="1">Belongs to the peptidase M16 family.</text>
</comment>
<dbReference type="InterPro" id="IPR011249">
    <property type="entry name" value="Metalloenz_LuxS/M16"/>
</dbReference>
<evidence type="ECO:0000256" key="6">
    <source>
        <dbReference type="ARBA" id="ARBA00023049"/>
    </source>
</evidence>
<feature type="compositionally biased region" description="Basic and acidic residues" evidence="7">
    <location>
        <begin position="1215"/>
        <end position="1227"/>
    </location>
</feature>
<feature type="domain" description="Peptidase M16 N-terminal" evidence="9">
    <location>
        <begin position="1119"/>
        <end position="1200"/>
    </location>
</feature>
<keyword evidence="8" id="KW-0472">Membrane</keyword>
<dbReference type="GO" id="GO:0043171">
    <property type="term" value="P:peptide catabolic process"/>
    <property type="evidence" value="ECO:0007669"/>
    <property type="project" value="TreeGrafter"/>
</dbReference>
<dbReference type="EMBL" id="AZGZ01000034">
    <property type="protein sequence ID" value="KZZ87406.1"/>
    <property type="molecule type" value="Genomic_DNA"/>
</dbReference>
<evidence type="ECO:0000256" key="3">
    <source>
        <dbReference type="ARBA" id="ARBA00022723"/>
    </source>
</evidence>
<dbReference type="PANTHER" id="PTHR43690">
    <property type="entry name" value="NARDILYSIN"/>
    <property type="match status" value="1"/>
</dbReference>
<feature type="domain" description="MULE transposase" evidence="11">
    <location>
        <begin position="258"/>
        <end position="355"/>
    </location>
</feature>
<evidence type="ECO:0000256" key="2">
    <source>
        <dbReference type="ARBA" id="ARBA00022670"/>
    </source>
</evidence>
<feature type="region of interest" description="Disordered" evidence="7">
    <location>
        <begin position="2157"/>
        <end position="2196"/>
    </location>
</feature>
<feature type="region of interest" description="Disordered" evidence="7">
    <location>
        <begin position="1200"/>
        <end position="1247"/>
    </location>
</feature>
<gene>
    <name evidence="14" type="ORF">AAP_05639</name>
</gene>